<sequence length="859" mass="96803">MAAISFFNPRQLFFEPAAVAVPRSRRRLRATRGSNSLYKLAALPFRFKGSSGSSMAPMAVPTQHHHRSTTKHANKTFKSKHATKGALKDLHKGKVELREKGPRKTAHQQMMSKLERRNQARQKQRLKRQVKAEAISIFSGQNGAPRHVAVVPVSDQVDPNAAISSLNESVDVTDGSAHGDLLRVRIDRFKQNVLYIPAKRDLISALDVCRLADFVVFVLPADETLDHGAQLLFRSVEGQGISNVVAVVQGFDKINPPKKRPQVLSSLKASINRFFPTLEKVHSLDSRQECANVSRGLCTATPRGIHWREDRSWMLIEDIQWPETRDECGQVSVTGIVRGKGLKADRLVHVPGWGDYQVSSIVAAPLSSRNKKEDSMNVDDDREVQILDEPTADADDLAIVAPEDVFMDDEMVSMADTERKGVLLDDHHYFSDEEEEEVSRRPMRLPKGTSSYQAAWYLDDVSDSGSDIVDNMYDDDEEMELDDEAGPEDGVFLHDNRDAMTEAGPSEYPQSEMFLDPSPEDEAQQIEEYRASRKKEESDDLEFPDEIELHPGTLARERLARYRGLKSLKTSIWETEEDRAHEPENWRRLLQIADYKGSRNQCIREALAGGVAPGTRVKVLLRDVPLAVRQRCPEPLALFSLLRHEHKHTVVNINMTLNSNVEEPIKSKDELIIQYGPRRLVINPLFSAPGTTPNNVHKFDRYLHPGRNTVATYIGPIAWGSIPVLVFRNTSVPDPEVLDGNDTSSTINALQLIATGTTMAPDHGRVVAKRVILTGHPFKIHRKVVTVRYMFFNAEDVNWFKALQLWTKRGRSGYIKESLGTHGYFKATFDNKINPQDAIGISLYKRVFPREAKQWTGEN</sequence>
<feature type="region of interest" description="Disordered" evidence="5">
    <location>
        <begin position="54"/>
        <end position="121"/>
    </location>
</feature>
<feature type="domain" description="Bms1-type G" evidence="6">
    <location>
        <begin position="144"/>
        <end position="303"/>
    </location>
</feature>
<comment type="similarity">
    <text evidence="4">Belongs to the TRAFAC class translation factor GTPase superfamily. Bms1-like GTPase family. TSR1 subfamily.</text>
</comment>
<dbReference type="Proteomes" id="UP000009084">
    <property type="component" value="Unassembled WGS sequence"/>
</dbReference>
<dbReference type="KEGG" id="cpw:9692985"/>
<dbReference type="InterPro" id="IPR012948">
    <property type="entry name" value="AARP2CN"/>
</dbReference>
<dbReference type="SMART" id="SM00785">
    <property type="entry name" value="AARP2CN"/>
    <property type="match status" value="1"/>
</dbReference>
<comment type="caution">
    <text evidence="7">The sequence shown here is derived from an EMBL/GenBank/DDBJ whole genome shotgun (WGS) entry which is preliminary data.</text>
</comment>
<dbReference type="GO" id="GO:0005525">
    <property type="term" value="F:GTP binding"/>
    <property type="evidence" value="ECO:0007669"/>
    <property type="project" value="TreeGrafter"/>
</dbReference>
<evidence type="ECO:0000313" key="7">
    <source>
        <dbReference type="EMBL" id="EER25358.1"/>
    </source>
</evidence>
<comment type="subcellular location">
    <subcellularLocation>
        <location evidence="1">Nucleus</location>
        <location evidence="1">Nucleolus</location>
    </subcellularLocation>
</comment>
<feature type="compositionally biased region" description="Basic and acidic residues" evidence="5">
    <location>
        <begin position="86"/>
        <end position="102"/>
    </location>
</feature>
<organism evidence="7 8">
    <name type="scientific">Coccidioides posadasii (strain C735)</name>
    <name type="common">Valley fever fungus</name>
    <dbReference type="NCBI Taxonomy" id="222929"/>
    <lineage>
        <taxon>Eukaryota</taxon>
        <taxon>Fungi</taxon>
        <taxon>Dikarya</taxon>
        <taxon>Ascomycota</taxon>
        <taxon>Pezizomycotina</taxon>
        <taxon>Eurotiomycetes</taxon>
        <taxon>Eurotiomycetidae</taxon>
        <taxon>Onygenales</taxon>
        <taxon>Onygenaceae</taxon>
        <taxon>Coccidioides</taxon>
    </lineage>
</organism>
<dbReference type="InterPro" id="IPR039761">
    <property type="entry name" value="Bms1/Tsr1"/>
</dbReference>
<evidence type="ECO:0000256" key="4">
    <source>
        <dbReference type="ARBA" id="ARBA00038288"/>
    </source>
</evidence>
<dbReference type="GO" id="GO:0000479">
    <property type="term" value="P:endonucleolytic cleavage of tricistronic rRNA transcript (SSU-rRNA, 5.8S rRNA, LSU-rRNA)"/>
    <property type="evidence" value="ECO:0007669"/>
    <property type="project" value="TreeGrafter"/>
</dbReference>
<name>C5PBN1_COCP7</name>
<dbReference type="Pfam" id="PF04950">
    <property type="entry name" value="RIBIOP_C"/>
    <property type="match status" value="1"/>
</dbReference>
<evidence type="ECO:0000313" key="8">
    <source>
        <dbReference type="Proteomes" id="UP000009084"/>
    </source>
</evidence>
<dbReference type="OrthoDB" id="119302at2759"/>
<evidence type="ECO:0000256" key="5">
    <source>
        <dbReference type="SAM" id="MobiDB-lite"/>
    </source>
</evidence>
<gene>
    <name evidence="7" type="ORF">CPC735_064580</name>
</gene>
<dbReference type="GO" id="GO:0005730">
    <property type="term" value="C:nucleolus"/>
    <property type="evidence" value="ECO:0007669"/>
    <property type="project" value="UniProtKB-SubCell"/>
</dbReference>
<dbReference type="GO" id="GO:0000462">
    <property type="term" value="P:maturation of SSU-rRNA from tricistronic rRNA transcript (SSU-rRNA, 5.8S rRNA, LSU-rRNA)"/>
    <property type="evidence" value="ECO:0007669"/>
    <property type="project" value="TreeGrafter"/>
</dbReference>
<dbReference type="Pfam" id="PF08142">
    <property type="entry name" value="AARP2CN"/>
    <property type="match status" value="1"/>
</dbReference>
<dbReference type="EMBL" id="ACFW01000041">
    <property type="protein sequence ID" value="EER25358.1"/>
    <property type="molecule type" value="Genomic_DNA"/>
</dbReference>
<proteinExistence type="inferred from homology"/>
<dbReference type="InterPro" id="IPR007034">
    <property type="entry name" value="BMS1_TSR1_C"/>
</dbReference>
<dbReference type="AlphaFoldDB" id="C5PBN1"/>
<feature type="compositionally biased region" description="Basic residues" evidence="5">
    <location>
        <begin position="63"/>
        <end position="83"/>
    </location>
</feature>
<dbReference type="Pfam" id="PF22298">
    <property type="entry name" value="Tsr1_G-like"/>
    <property type="match status" value="1"/>
</dbReference>
<dbReference type="GO" id="GO:0003924">
    <property type="term" value="F:GTPase activity"/>
    <property type="evidence" value="ECO:0007669"/>
    <property type="project" value="TreeGrafter"/>
</dbReference>
<evidence type="ECO:0000256" key="2">
    <source>
        <dbReference type="ARBA" id="ARBA00022517"/>
    </source>
</evidence>
<protein>
    <recommendedName>
        <fullName evidence="6">Bms1-type G domain-containing protein</fullName>
    </recommendedName>
</protein>
<evidence type="ECO:0000259" key="6">
    <source>
        <dbReference type="PROSITE" id="PS51714"/>
    </source>
</evidence>
<keyword evidence="2" id="KW-0690">Ribosome biogenesis</keyword>
<dbReference type="VEuPathDB" id="FungiDB:CPC735_064580"/>
<accession>C5PBN1</accession>
<dbReference type="PROSITE" id="PS51714">
    <property type="entry name" value="G_BMS1"/>
    <property type="match status" value="1"/>
</dbReference>
<dbReference type="PANTHER" id="PTHR12858">
    <property type="entry name" value="RIBOSOME BIOGENESIS PROTEIN"/>
    <property type="match status" value="1"/>
</dbReference>
<dbReference type="GO" id="GO:0034511">
    <property type="term" value="F:U3 snoRNA binding"/>
    <property type="evidence" value="ECO:0007669"/>
    <property type="project" value="TreeGrafter"/>
</dbReference>
<dbReference type="SMART" id="SM01362">
    <property type="entry name" value="DUF663"/>
    <property type="match status" value="1"/>
</dbReference>
<dbReference type="InterPro" id="IPR030387">
    <property type="entry name" value="G_Bms1/Tsr1_dom"/>
</dbReference>
<evidence type="ECO:0000256" key="3">
    <source>
        <dbReference type="ARBA" id="ARBA00023242"/>
    </source>
</evidence>
<dbReference type="PANTHER" id="PTHR12858:SF1">
    <property type="entry name" value="PRE-RRNA-PROCESSING PROTEIN TSR1 HOMOLOG"/>
    <property type="match status" value="1"/>
</dbReference>
<reference evidence="7 8" key="1">
    <citation type="journal article" date="2009" name="Genome Res.">
        <title>Comparative genomic analyses of the human fungal pathogens Coccidioides and their relatives.</title>
        <authorList>
            <person name="Sharpton T.J."/>
            <person name="Stajich J.E."/>
            <person name="Rounsley S.D."/>
            <person name="Gardner M.J."/>
            <person name="Wortman J.R."/>
            <person name="Jordar V.S."/>
            <person name="Maiti R."/>
            <person name="Kodira C.D."/>
            <person name="Neafsey D.E."/>
            <person name="Zeng Q."/>
            <person name="Hung C.-Y."/>
            <person name="McMahan C."/>
            <person name="Muszewska A."/>
            <person name="Grynberg M."/>
            <person name="Mandel M.A."/>
            <person name="Kellner E.M."/>
            <person name="Barker B.M."/>
            <person name="Galgiani J.N."/>
            <person name="Orbach M.J."/>
            <person name="Kirkland T.N."/>
            <person name="Cole G.T."/>
            <person name="Henn M.R."/>
            <person name="Birren B.W."/>
            <person name="Taylor J.W."/>
        </authorList>
    </citation>
    <scope>NUCLEOTIDE SEQUENCE [LARGE SCALE GENOMIC DNA]</scope>
    <source>
        <strain evidence="8">C735</strain>
    </source>
</reference>
<dbReference type="HOGENOM" id="CLU_009858_1_0_1"/>
<keyword evidence="3" id="KW-0539">Nucleus</keyword>
<dbReference type="GO" id="GO:0030688">
    <property type="term" value="C:preribosome, small subunit precursor"/>
    <property type="evidence" value="ECO:0007669"/>
    <property type="project" value="TreeGrafter"/>
</dbReference>
<evidence type="ECO:0000256" key="1">
    <source>
        <dbReference type="ARBA" id="ARBA00004604"/>
    </source>
</evidence>